<comment type="similarity">
    <text evidence="1">Belongs to the LysR transcriptional regulatory family.</text>
</comment>
<dbReference type="InterPro" id="IPR036388">
    <property type="entry name" value="WH-like_DNA-bd_sf"/>
</dbReference>
<keyword evidence="2" id="KW-0805">Transcription regulation</keyword>
<comment type="caution">
    <text evidence="6">The sequence shown here is derived from an EMBL/GenBank/DDBJ whole genome shotgun (WGS) entry which is preliminary data.</text>
</comment>
<dbReference type="InterPro" id="IPR036390">
    <property type="entry name" value="WH_DNA-bd_sf"/>
</dbReference>
<organism evidence="6 7">
    <name type="scientific">Mesopusillimonas faecipullorum</name>
    <dbReference type="NCBI Taxonomy" id="2755040"/>
    <lineage>
        <taxon>Bacteria</taxon>
        <taxon>Pseudomonadati</taxon>
        <taxon>Pseudomonadota</taxon>
        <taxon>Betaproteobacteria</taxon>
        <taxon>Burkholderiales</taxon>
        <taxon>Alcaligenaceae</taxon>
        <taxon>Mesopusillimonas</taxon>
    </lineage>
</organism>
<dbReference type="InterPro" id="IPR000847">
    <property type="entry name" value="LysR_HTH_N"/>
</dbReference>
<evidence type="ECO:0000256" key="1">
    <source>
        <dbReference type="ARBA" id="ARBA00009437"/>
    </source>
</evidence>
<evidence type="ECO:0000256" key="3">
    <source>
        <dbReference type="ARBA" id="ARBA00023125"/>
    </source>
</evidence>
<proteinExistence type="inferred from homology"/>
<accession>A0ABS8CE42</accession>
<dbReference type="InterPro" id="IPR050950">
    <property type="entry name" value="HTH-type_LysR_regulators"/>
</dbReference>
<protein>
    <submittedName>
        <fullName evidence="6">LysR family transcriptional regulator</fullName>
    </submittedName>
</protein>
<dbReference type="Proteomes" id="UP000776983">
    <property type="component" value="Unassembled WGS sequence"/>
</dbReference>
<keyword evidence="4" id="KW-0804">Transcription</keyword>
<dbReference type="EMBL" id="JACDXW010000005">
    <property type="protein sequence ID" value="MCB5364283.1"/>
    <property type="molecule type" value="Genomic_DNA"/>
</dbReference>
<name>A0ABS8CE42_9BURK</name>
<dbReference type="Pfam" id="PF03466">
    <property type="entry name" value="LysR_substrate"/>
    <property type="match status" value="1"/>
</dbReference>
<dbReference type="PANTHER" id="PTHR30419:SF8">
    <property type="entry name" value="NITROGEN ASSIMILATION TRANSCRIPTIONAL ACTIVATOR-RELATED"/>
    <property type="match status" value="1"/>
</dbReference>
<sequence length="313" mass="34790">MQMHSFQPTDLEYFIEICRLGSISQAAIHLGVSQPALSKAIRRLEQIAGARLLDRTARGISPTEMGCILVQRASLILHELDATRSVLQEMSGVRTGSVSMGVPPTLNHGFIPDVVELAVQQRPKLHFRVSEGLFQSLLPQLQLGKLDFIISSPTSLEALATDLQCEPLGSNLFVACVGANHPLTQLNNISDESLQQYGWVLVPPPGVLRDQLDHLFRQRGLQPLEPQVETSSTMLSKALITRQNLIGFLPLEVFAAEEQAGIIQRLDVPWLHWRRELALVLRRSRALTPAAEYMVNLIRHQAAARLERPAQPH</sequence>
<dbReference type="SUPFAM" id="SSF53850">
    <property type="entry name" value="Periplasmic binding protein-like II"/>
    <property type="match status" value="1"/>
</dbReference>
<keyword evidence="3" id="KW-0238">DNA-binding</keyword>
<dbReference type="RefSeq" id="WP_226954700.1">
    <property type="nucleotide sequence ID" value="NZ_JACDXW010000005.1"/>
</dbReference>
<dbReference type="PRINTS" id="PR00039">
    <property type="entry name" value="HTHLYSR"/>
</dbReference>
<dbReference type="Gene3D" id="3.40.190.290">
    <property type="match status" value="1"/>
</dbReference>
<dbReference type="InterPro" id="IPR005119">
    <property type="entry name" value="LysR_subst-bd"/>
</dbReference>
<reference evidence="6 7" key="1">
    <citation type="submission" date="2020-07" db="EMBL/GenBank/DDBJ databases">
        <title>Pusillimonas sp. nov., isolated from poultry manure in Taiwan.</title>
        <authorList>
            <person name="Lin S.-Y."/>
            <person name="Tang Y.-S."/>
            <person name="Young C.-C."/>
        </authorList>
    </citation>
    <scope>NUCLEOTIDE SEQUENCE [LARGE SCALE GENOMIC DNA]</scope>
    <source>
        <strain evidence="6 7">CC-YST705</strain>
    </source>
</reference>
<evidence type="ECO:0000259" key="5">
    <source>
        <dbReference type="PROSITE" id="PS50931"/>
    </source>
</evidence>
<gene>
    <name evidence="6" type="ORF">H0484_11040</name>
</gene>
<evidence type="ECO:0000313" key="6">
    <source>
        <dbReference type="EMBL" id="MCB5364283.1"/>
    </source>
</evidence>
<feature type="domain" description="HTH lysR-type" evidence="5">
    <location>
        <begin position="6"/>
        <end position="63"/>
    </location>
</feature>
<keyword evidence="7" id="KW-1185">Reference proteome</keyword>
<dbReference type="Gene3D" id="1.10.10.10">
    <property type="entry name" value="Winged helix-like DNA-binding domain superfamily/Winged helix DNA-binding domain"/>
    <property type="match status" value="1"/>
</dbReference>
<evidence type="ECO:0000313" key="7">
    <source>
        <dbReference type="Proteomes" id="UP000776983"/>
    </source>
</evidence>
<evidence type="ECO:0000256" key="2">
    <source>
        <dbReference type="ARBA" id="ARBA00023015"/>
    </source>
</evidence>
<evidence type="ECO:0000256" key="4">
    <source>
        <dbReference type="ARBA" id="ARBA00023163"/>
    </source>
</evidence>
<dbReference type="SUPFAM" id="SSF46785">
    <property type="entry name" value="Winged helix' DNA-binding domain"/>
    <property type="match status" value="1"/>
</dbReference>
<dbReference type="Pfam" id="PF00126">
    <property type="entry name" value="HTH_1"/>
    <property type="match status" value="1"/>
</dbReference>
<dbReference type="PROSITE" id="PS50931">
    <property type="entry name" value="HTH_LYSR"/>
    <property type="match status" value="1"/>
</dbReference>
<dbReference type="PANTHER" id="PTHR30419">
    <property type="entry name" value="HTH-TYPE TRANSCRIPTIONAL REGULATOR YBHD"/>
    <property type="match status" value="1"/>
</dbReference>